<proteinExistence type="evidence at transcript level"/>
<reference evidence="1" key="1">
    <citation type="journal article" date="2011" name="Plant Physiol.">
        <title>Comprehensive sequence analysis of 24,783 barley full-length cDNAs derived from 12 clone libraries.</title>
        <authorList>
            <person name="Matsumoto T."/>
            <person name="Tanaka T."/>
            <person name="Sakai H."/>
            <person name="Amano N."/>
            <person name="Kanamori H."/>
            <person name="Kurita K."/>
            <person name="Kikuta A."/>
            <person name="Kamiya K."/>
            <person name="Yamamoto M."/>
            <person name="Ikawa H."/>
            <person name="Fujii N."/>
            <person name="Hori K."/>
            <person name="Itoh T."/>
            <person name="Sato K."/>
        </authorList>
    </citation>
    <scope>NUCLEOTIDE SEQUENCE</scope>
    <source>
        <tissue evidence="1">Seed</tissue>
    </source>
</reference>
<protein>
    <submittedName>
        <fullName evidence="1">Predicted protein</fullName>
    </submittedName>
</protein>
<dbReference type="EMBL" id="AK376683">
    <property type="protein sequence ID" value="BAK07878.1"/>
    <property type="molecule type" value="mRNA"/>
</dbReference>
<accession>F2EKK6</accession>
<evidence type="ECO:0000313" key="1">
    <source>
        <dbReference type="EMBL" id="BAK07878.1"/>
    </source>
</evidence>
<sequence>MFDRVLLDKNSTLLAADKPFLEILADKPPCSGRSTVESPDGSSVTTNSFNSLASCNCAAPSGGLGAMQPPPALELPTPEFLHPPHFYQDLSPESCVVEAAGAWPPHEPMEFDPLPDALLSQSSSFASSNGSSRCISRGLRAVAQHGGCYA</sequence>
<dbReference type="AlphaFoldDB" id="F2EKK6"/>
<name>F2EKK6_HORVV</name>
<organism evidence="1">
    <name type="scientific">Hordeum vulgare subsp. vulgare</name>
    <name type="common">Domesticated barley</name>
    <dbReference type="NCBI Taxonomy" id="112509"/>
    <lineage>
        <taxon>Eukaryota</taxon>
        <taxon>Viridiplantae</taxon>
        <taxon>Streptophyta</taxon>
        <taxon>Embryophyta</taxon>
        <taxon>Tracheophyta</taxon>
        <taxon>Spermatophyta</taxon>
        <taxon>Magnoliopsida</taxon>
        <taxon>Liliopsida</taxon>
        <taxon>Poales</taxon>
        <taxon>Poaceae</taxon>
        <taxon>BOP clade</taxon>
        <taxon>Pooideae</taxon>
        <taxon>Triticodae</taxon>
        <taxon>Triticeae</taxon>
        <taxon>Hordeinae</taxon>
        <taxon>Hordeum</taxon>
    </lineage>
</organism>